<organism evidence="4">
    <name type="scientific">Trepomonas sp. PC1</name>
    <dbReference type="NCBI Taxonomy" id="1076344"/>
    <lineage>
        <taxon>Eukaryota</taxon>
        <taxon>Metamonada</taxon>
        <taxon>Diplomonadida</taxon>
        <taxon>Hexamitidae</taxon>
        <taxon>Hexamitinae</taxon>
        <taxon>Trepomonas</taxon>
    </lineage>
</organism>
<dbReference type="SUPFAM" id="SSF117281">
    <property type="entry name" value="Kelch motif"/>
    <property type="match status" value="1"/>
</dbReference>
<dbReference type="InterPro" id="IPR006652">
    <property type="entry name" value="Kelch_1"/>
</dbReference>
<evidence type="ECO:0000313" key="4">
    <source>
        <dbReference type="EMBL" id="JAP92864.1"/>
    </source>
</evidence>
<feature type="non-terminal residue" evidence="4">
    <location>
        <position position="1"/>
    </location>
</feature>
<keyword evidence="1" id="KW-0880">Kelch repeat</keyword>
<dbReference type="SMART" id="SM00612">
    <property type="entry name" value="Kelch"/>
    <property type="match status" value="3"/>
</dbReference>
<gene>
    <name evidence="4" type="ORF">TPC1_15055</name>
</gene>
<accession>A0A146KA84</accession>
<protein>
    <submittedName>
        <fullName evidence="4">Kelch repeat-containing protein</fullName>
    </submittedName>
</protein>
<keyword evidence="2" id="KW-0677">Repeat</keyword>
<proteinExistence type="predicted"/>
<dbReference type="EMBL" id="GDID01003742">
    <property type="protein sequence ID" value="JAP92864.1"/>
    <property type="molecule type" value="Transcribed_RNA"/>
</dbReference>
<dbReference type="PANTHER" id="PTHR46093">
    <property type="entry name" value="ACYL-COA-BINDING DOMAIN-CONTAINING PROTEIN 5"/>
    <property type="match status" value="1"/>
</dbReference>
<dbReference type="AlphaFoldDB" id="A0A146KA84"/>
<evidence type="ECO:0000256" key="3">
    <source>
        <dbReference type="SAM" id="Coils"/>
    </source>
</evidence>
<feature type="coiled-coil region" evidence="3">
    <location>
        <begin position="300"/>
        <end position="369"/>
    </location>
</feature>
<dbReference type="InterPro" id="IPR015915">
    <property type="entry name" value="Kelch-typ_b-propeller"/>
</dbReference>
<keyword evidence="3" id="KW-0175">Coiled coil</keyword>
<dbReference type="Pfam" id="PF24681">
    <property type="entry name" value="Kelch_KLHDC2_KLHL20_DRC7"/>
    <property type="match status" value="1"/>
</dbReference>
<dbReference type="PANTHER" id="PTHR46093:SF18">
    <property type="entry name" value="FIBRONECTIN TYPE-III DOMAIN-CONTAINING PROTEIN"/>
    <property type="match status" value="1"/>
</dbReference>
<evidence type="ECO:0000256" key="2">
    <source>
        <dbReference type="ARBA" id="ARBA00022737"/>
    </source>
</evidence>
<sequence>QFSQKIAIARHSSAIACIDNKILLFGGFNETYLDDCYVIMDDSISQITSNLPSARRGHTLTRLNDAIYLFGGDSDGRPRSDFYKFDFSSMMFHQIPCKLLPNARYGHQCVEHGGKLYLFGGKNPIQKQIFNDLWCFDPELQTWLVVDLPQKIPARYSHQMVSFDQQLLIIAGCCQSQRLGDVWSIDLFNLQVYQICQTEPRSEFIAFMNKNNLILLGGHSEHLSASTMINLKSLEQEQLDFSLHRYGMAWSVYRDQIIVIGGQNQQISNDFSVLTLKPTEFDAEFTENFKEFQSVVADVFQKFEANITQQNLKIEKLGNENDKLNQKTEQLEIKIRNLETQKQSDQIRIQMLEKEVSKLKMNQKDEKQAKEEQEVKVEKLIEIDNEAIRGENGEIDVDKLIEVFQ</sequence>
<dbReference type="Gene3D" id="2.120.10.80">
    <property type="entry name" value="Kelch-type beta propeller"/>
    <property type="match status" value="1"/>
</dbReference>
<reference evidence="4" key="1">
    <citation type="submission" date="2015-07" db="EMBL/GenBank/DDBJ databases">
        <title>Adaptation to a free-living lifestyle via gene acquisitions in the diplomonad Trepomonas sp. PC1.</title>
        <authorList>
            <person name="Xu F."/>
            <person name="Jerlstrom-Hultqvist J."/>
            <person name="Kolisko M."/>
            <person name="Simpson A.G.B."/>
            <person name="Roger A.J."/>
            <person name="Svard S.G."/>
            <person name="Andersson J.O."/>
        </authorList>
    </citation>
    <scope>NUCLEOTIDE SEQUENCE</scope>
    <source>
        <strain evidence="4">PC1</strain>
    </source>
</reference>
<name>A0A146KA84_9EUKA</name>
<evidence type="ECO:0000256" key="1">
    <source>
        <dbReference type="ARBA" id="ARBA00022441"/>
    </source>
</evidence>